<proteinExistence type="predicted"/>
<accession>A0ABD1XBF8</accession>
<comment type="caution">
    <text evidence="1">The sequence shown here is derived from an EMBL/GenBank/DDBJ whole genome shotgun (WGS) entry which is preliminary data.</text>
</comment>
<evidence type="ECO:0000313" key="2">
    <source>
        <dbReference type="Proteomes" id="UP001604277"/>
    </source>
</evidence>
<gene>
    <name evidence="1" type="ORF">Fot_03739</name>
</gene>
<name>A0ABD1XBF8_9LAMI</name>
<organism evidence="1 2">
    <name type="scientific">Forsythia ovata</name>
    <dbReference type="NCBI Taxonomy" id="205694"/>
    <lineage>
        <taxon>Eukaryota</taxon>
        <taxon>Viridiplantae</taxon>
        <taxon>Streptophyta</taxon>
        <taxon>Embryophyta</taxon>
        <taxon>Tracheophyta</taxon>
        <taxon>Spermatophyta</taxon>
        <taxon>Magnoliopsida</taxon>
        <taxon>eudicotyledons</taxon>
        <taxon>Gunneridae</taxon>
        <taxon>Pentapetalae</taxon>
        <taxon>asterids</taxon>
        <taxon>lamiids</taxon>
        <taxon>Lamiales</taxon>
        <taxon>Oleaceae</taxon>
        <taxon>Forsythieae</taxon>
        <taxon>Forsythia</taxon>
    </lineage>
</organism>
<reference evidence="2" key="1">
    <citation type="submission" date="2024-07" db="EMBL/GenBank/DDBJ databases">
        <title>Two chromosome-level genome assemblies of Korean endemic species Abeliophyllum distichum and Forsythia ovata (Oleaceae).</title>
        <authorList>
            <person name="Jang H."/>
        </authorList>
    </citation>
    <scope>NUCLEOTIDE SEQUENCE [LARGE SCALE GENOMIC DNA]</scope>
</reference>
<dbReference type="EMBL" id="JBFOLJ010000001">
    <property type="protein sequence ID" value="KAL2559000.1"/>
    <property type="molecule type" value="Genomic_DNA"/>
</dbReference>
<dbReference type="Proteomes" id="UP001604277">
    <property type="component" value="Unassembled WGS sequence"/>
</dbReference>
<protein>
    <submittedName>
        <fullName evidence="1">Uncharacterized protein</fullName>
    </submittedName>
</protein>
<sequence>MKGKRFKERFVEVFHCFLNQHKIVVGKESNQSFTKKELKVVLGRSRTNQARCASTRSGGARAFTTKVFYSTTVHDITRSNVYHSNDVAKSDFFSTSSSGDSAC</sequence>
<dbReference type="AlphaFoldDB" id="A0ABD1XBF8"/>
<keyword evidence="2" id="KW-1185">Reference proteome</keyword>
<evidence type="ECO:0000313" key="1">
    <source>
        <dbReference type="EMBL" id="KAL2559000.1"/>
    </source>
</evidence>